<evidence type="ECO:0000259" key="16">
    <source>
        <dbReference type="PROSITE" id="PS51918"/>
    </source>
</evidence>
<keyword evidence="8" id="KW-0456">Lyase</keyword>
<dbReference type="InterPro" id="IPR013785">
    <property type="entry name" value="Aldolase_TIM"/>
</dbReference>
<evidence type="ECO:0000256" key="13">
    <source>
        <dbReference type="ARBA" id="ARBA00074337"/>
    </source>
</evidence>
<dbReference type="Proteomes" id="UP000053326">
    <property type="component" value="Unassembled WGS sequence"/>
</dbReference>
<organism evidence="17 18">
    <name type="scientific">Thermacetogenium phaeum</name>
    <dbReference type="NCBI Taxonomy" id="85874"/>
    <lineage>
        <taxon>Bacteria</taxon>
        <taxon>Bacillati</taxon>
        <taxon>Bacillota</taxon>
        <taxon>Clostridia</taxon>
        <taxon>Thermoanaerobacterales</taxon>
        <taxon>Thermoanaerobacteraceae</taxon>
        <taxon>Thermacetogenium</taxon>
    </lineage>
</organism>
<dbReference type="SFLD" id="SFLDG01067">
    <property type="entry name" value="SPASM/twitch_domain_containing"/>
    <property type="match status" value="1"/>
</dbReference>
<dbReference type="SFLD" id="SFLDG01385">
    <property type="entry name" value="heme_carboxy_lyase_like"/>
    <property type="match status" value="1"/>
</dbReference>
<evidence type="ECO:0000256" key="6">
    <source>
        <dbReference type="ARBA" id="ARBA00023004"/>
    </source>
</evidence>
<evidence type="ECO:0000256" key="7">
    <source>
        <dbReference type="ARBA" id="ARBA00023014"/>
    </source>
</evidence>
<evidence type="ECO:0000313" key="18">
    <source>
        <dbReference type="Proteomes" id="UP000053326"/>
    </source>
</evidence>
<dbReference type="Pfam" id="PF04055">
    <property type="entry name" value="Radical_SAM"/>
    <property type="match status" value="1"/>
</dbReference>
<dbReference type="GO" id="GO:0006783">
    <property type="term" value="P:heme biosynthetic process"/>
    <property type="evidence" value="ECO:0007669"/>
    <property type="project" value="TreeGrafter"/>
</dbReference>
<evidence type="ECO:0000256" key="10">
    <source>
        <dbReference type="ARBA" id="ARBA00051925"/>
    </source>
</evidence>
<evidence type="ECO:0000256" key="15">
    <source>
        <dbReference type="ARBA" id="ARBA00079192"/>
    </source>
</evidence>
<dbReference type="PANTHER" id="PTHR11228">
    <property type="entry name" value="RADICAL SAM DOMAIN PROTEIN"/>
    <property type="match status" value="1"/>
</dbReference>
<dbReference type="NCBIfam" id="TIGR04085">
    <property type="entry name" value="rSAM_more_4Fe4S"/>
    <property type="match status" value="1"/>
</dbReference>
<keyword evidence="4" id="KW-0479">Metal-binding</keyword>
<evidence type="ECO:0000313" key="17">
    <source>
        <dbReference type="EMBL" id="KUK36777.1"/>
    </source>
</evidence>
<protein>
    <recommendedName>
        <fullName evidence="13">Mycofactocin maturase MftC</fullName>
        <ecNumber evidence="11">1.3.98.7</ecNumber>
        <ecNumber evidence="12">4.1.99.26</ecNumber>
    </recommendedName>
    <alternativeName>
        <fullName evidence="15">[Mycofactocin precursor peptide]-pyrrolidinone derivative synthase</fullName>
    </alternativeName>
    <alternativeName>
        <fullName evidence="14">[Mycofactocin precursor peptide]-tyrosine decarboxylase</fullName>
    </alternativeName>
</protein>
<dbReference type="Gene3D" id="3.20.20.70">
    <property type="entry name" value="Aldolase class I"/>
    <property type="match status" value="1"/>
</dbReference>
<comment type="caution">
    <text evidence="17">The sequence shown here is derived from an EMBL/GenBank/DDBJ whole genome shotgun (WGS) entry which is preliminary data.</text>
</comment>
<dbReference type="SUPFAM" id="SSF102114">
    <property type="entry name" value="Radical SAM enzymes"/>
    <property type="match status" value="1"/>
</dbReference>
<dbReference type="SFLD" id="SFLDS00029">
    <property type="entry name" value="Radical_SAM"/>
    <property type="match status" value="1"/>
</dbReference>
<dbReference type="CDD" id="cd01335">
    <property type="entry name" value="Radical_SAM"/>
    <property type="match status" value="1"/>
</dbReference>
<evidence type="ECO:0000256" key="9">
    <source>
        <dbReference type="ARBA" id="ARBA00051525"/>
    </source>
</evidence>
<comment type="cofactor">
    <cofactor evidence="1">
        <name>[4Fe-4S] cluster</name>
        <dbReference type="ChEBI" id="CHEBI:49883"/>
    </cofactor>
</comment>
<accession>A0A101FGW5</accession>
<evidence type="ECO:0000256" key="3">
    <source>
        <dbReference type="ARBA" id="ARBA00022691"/>
    </source>
</evidence>
<reference evidence="18" key="1">
    <citation type="journal article" date="2015" name="MBio">
        <title>Genome-Resolved Metagenomic Analysis Reveals Roles for Candidate Phyla and Other Microbial Community Members in Biogeochemical Transformations in Oil Reservoirs.</title>
        <authorList>
            <person name="Hu P."/>
            <person name="Tom L."/>
            <person name="Singh A."/>
            <person name="Thomas B.C."/>
            <person name="Baker B.J."/>
            <person name="Piceno Y.M."/>
            <person name="Andersen G.L."/>
            <person name="Banfield J.F."/>
        </authorList>
    </citation>
    <scope>NUCLEOTIDE SEQUENCE [LARGE SCALE GENOMIC DNA]</scope>
</reference>
<dbReference type="Pfam" id="PF13186">
    <property type="entry name" value="SPASM"/>
    <property type="match status" value="1"/>
</dbReference>
<dbReference type="InterPro" id="IPR034480">
    <property type="entry name" value="Heme_synthase-like"/>
</dbReference>
<evidence type="ECO:0000256" key="5">
    <source>
        <dbReference type="ARBA" id="ARBA00023002"/>
    </source>
</evidence>
<comment type="catalytic activity">
    <reaction evidence="9">
        <text>[mycofactocin precursor peptide]-C-terminal glycyl-L-valyl-L-tyrosine + S-adenosyl-L-methionine = [mycofactocin precursor peptide]-C-terminal glycyl-N-{[2-(4-hydroxyphenyl)ethenyl]-3-methylbutanamide} + 5'-deoxyadenosine + L-methionine + CO2</text>
        <dbReference type="Rhea" id="RHEA:65492"/>
        <dbReference type="Rhea" id="RHEA-COMP:16815"/>
        <dbReference type="Rhea" id="RHEA-COMP:16816"/>
        <dbReference type="ChEBI" id="CHEBI:16526"/>
        <dbReference type="ChEBI" id="CHEBI:17319"/>
        <dbReference type="ChEBI" id="CHEBI:57844"/>
        <dbReference type="ChEBI" id="CHEBI:59789"/>
        <dbReference type="ChEBI" id="CHEBI:156515"/>
        <dbReference type="ChEBI" id="CHEBI:156517"/>
        <dbReference type="EC" id="1.3.98.7"/>
    </reaction>
</comment>
<dbReference type="InterPro" id="IPR006638">
    <property type="entry name" value="Elp3/MiaA/NifB-like_rSAM"/>
</dbReference>
<dbReference type="InterPro" id="IPR007197">
    <property type="entry name" value="rSAM"/>
</dbReference>
<dbReference type="PANTHER" id="PTHR11228:SF7">
    <property type="entry name" value="PQQA PEPTIDE CYCLASE"/>
    <property type="match status" value="1"/>
</dbReference>
<keyword evidence="6" id="KW-0408">Iron</keyword>
<evidence type="ECO:0000256" key="12">
    <source>
        <dbReference type="ARBA" id="ARBA00066804"/>
    </source>
</evidence>
<feature type="domain" description="Radical SAM core" evidence="16">
    <location>
        <begin position="35"/>
        <end position="252"/>
    </location>
</feature>
<dbReference type="SFLD" id="SFLDG01386">
    <property type="entry name" value="main_SPASM_domain-containing"/>
    <property type="match status" value="1"/>
</dbReference>
<evidence type="ECO:0000256" key="14">
    <source>
        <dbReference type="ARBA" id="ARBA00077306"/>
    </source>
</evidence>
<sequence>MIGFTKLLTNKATVAAAMRAAECGAVPPHLLQFSTVSRPVVVWNITSRCNLRCRHCYLEAGDGAKRDELTAAEGYELIRELADMKIPVLLFSGGEPLLRPDLWELAEFAANQGIRIVLSTNGTLITPAIAARIRDCGFSYVGVSIDGGQQVHDDFRCLPGAFEKALEGLRNAREAGLNTGIRFTVNRDNYRELPLVMDLIKREGIPRFCLYHLVYAGRGRELANRDLTVEEKRELVEYLIGQVESLQKEGVPTEILTTDHHADGVFLYRWVKENIPEREQDVRRLLEMHGGCSAGVKMVNIDPAGNVYPCQFWRSGSLGKFPERSFREIWYDENNALLKALREKAKHLKGRCGLCNYKTICGGCRIRAEAVSGDIWAEDPMCYLTEEEIFS</sequence>
<dbReference type="EC" id="4.1.99.26" evidence="12"/>
<dbReference type="GO" id="GO:0003824">
    <property type="term" value="F:catalytic activity"/>
    <property type="evidence" value="ECO:0007669"/>
    <property type="project" value="InterPro"/>
</dbReference>
<dbReference type="PIRSF" id="PIRSF037420">
    <property type="entry name" value="PQQ_syn_pqqE"/>
    <property type="match status" value="1"/>
</dbReference>
<dbReference type="PATRIC" id="fig|85874.4.peg.1664"/>
<dbReference type="CDD" id="cd21123">
    <property type="entry name" value="SPASM_MftC-like"/>
    <property type="match status" value="1"/>
</dbReference>
<dbReference type="SMART" id="SM00729">
    <property type="entry name" value="Elp3"/>
    <property type="match status" value="1"/>
</dbReference>
<dbReference type="InterPro" id="IPR017200">
    <property type="entry name" value="PqqE-like"/>
</dbReference>
<evidence type="ECO:0000256" key="1">
    <source>
        <dbReference type="ARBA" id="ARBA00001966"/>
    </source>
</evidence>
<proteinExistence type="predicted"/>
<evidence type="ECO:0000256" key="8">
    <source>
        <dbReference type="ARBA" id="ARBA00023239"/>
    </source>
</evidence>
<dbReference type="InterPro" id="IPR023885">
    <property type="entry name" value="4Fe4S-binding_SPASM_dom"/>
</dbReference>
<comment type="catalytic activity">
    <reaction evidence="10">
        <text>[mycofactocin precursor peptide]-C-terminal glycyl-N-{[2-(4-hydroxyphenyl)ethenyl]-3-methylbutanamide} + AH2 + S-adenosyl-L-methionine = [mycofactocin precursor peptide]-C-terminal glycyl-N-{5-[(4-hydroxyphenyl)methyl]-4,4-dimethyl-2-oxopyrrolidin-3-yl}acetamide + 5'-deoxyadenosine + L-methionine + A + H(+)</text>
        <dbReference type="Rhea" id="RHEA:65500"/>
        <dbReference type="Rhea" id="RHEA-COMP:16816"/>
        <dbReference type="Rhea" id="RHEA-COMP:16818"/>
        <dbReference type="ChEBI" id="CHEBI:13193"/>
        <dbReference type="ChEBI" id="CHEBI:15378"/>
        <dbReference type="ChEBI" id="CHEBI:17319"/>
        <dbReference type="ChEBI" id="CHEBI:17499"/>
        <dbReference type="ChEBI" id="CHEBI:57844"/>
        <dbReference type="ChEBI" id="CHEBI:59789"/>
        <dbReference type="ChEBI" id="CHEBI:156517"/>
        <dbReference type="ChEBI" id="CHEBI:156518"/>
        <dbReference type="EC" id="4.1.99.26"/>
    </reaction>
</comment>
<dbReference type="GO" id="GO:0051539">
    <property type="term" value="F:4 iron, 4 sulfur cluster binding"/>
    <property type="evidence" value="ECO:0007669"/>
    <property type="project" value="UniProtKB-KW"/>
</dbReference>
<dbReference type="InterPro" id="IPR050377">
    <property type="entry name" value="Radical_SAM_PqqE_MftC-like"/>
</dbReference>
<keyword evidence="2" id="KW-0004">4Fe-4S</keyword>
<keyword evidence="7" id="KW-0411">Iron-sulfur</keyword>
<dbReference type="InterPro" id="IPR058240">
    <property type="entry name" value="rSAM_sf"/>
</dbReference>
<dbReference type="GO" id="GO:0046872">
    <property type="term" value="F:metal ion binding"/>
    <property type="evidence" value="ECO:0007669"/>
    <property type="project" value="UniProtKB-KW"/>
</dbReference>
<dbReference type="InterPro" id="IPR034391">
    <property type="entry name" value="AdoMet-like_SPASM_containing"/>
</dbReference>
<dbReference type="AlphaFoldDB" id="A0A101FGW5"/>
<evidence type="ECO:0000256" key="11">
    <source>
        <dbReference type="ARBA" id="ARBA00066739"/>
    </source>
</evidence>
<keyword evidence="3" id="KW-0949">S-adenosyl-L-methionine</keyword>
<evidence type="ECO:0000256" key="2">
    <source>
        <dbReference type="ARBA" id="ARBA00022485"/>
    </source>
</evidence>
<dbReference type="EMBL" id="LGFO01000043">
    <property type="protein sequence ID" value="KUK36777.1"/>
    <property type="molecule type" value="Genomic_DNA"/>
</dbReference>
<keyword evidence="5" id="KW-0560">Oxidoreductase</keyword>
<dbReference type="PROSITE" id="PS51918">
    <property type="entry name" value="RADICAL_SAM"/>
    <property type="match status" value="1"/>
</dbReference>
<dbReference type="EC" id="1.3.98.7" evidence="11"/>
<name>A0A101FGW5_9THEO</name>
<dbReference type="FunFam" id="3.20.20.70:FF:000188">
    <property type="entry name" value="Mycofactocin radical SAM maturase MftC"/>
    <property type="match status" value="1"/>
</dbReference>
<evidence type="ECO:0000256" key="4">
    <source>
        <dbReference type="ARBA" id="ARBA00022723"/>
    </source>
</evidence>
<gene>
    <name evidence="17" type="ORF">XD66_0515</name>
</gene>
<dbReference type="SFLD" id="SFLDG01387">
    <property type="entry name" value="BtrN-like_SPASM_domain_contain"/>
    <property type="match status" value="1"/>
</dbReference>